<dbReference type="Gene3D" id="3.30.40.10">
    <property type="entry name" value="Zinc/RING finger domain, C3HC4 (zinc finger)"/>
    <property type="match status" value="1"/>
</dbReference>
<dbReference type="InterPro" id="IPR013083">
    <property type="entry name" value="Znf_RING/FYVE/PHD"/>
</dbReference>
<feature type="compositionally biased region" description="Basic and acidic residues" evidence="2">
    <location>
        <begin position="17"/>
        <end position="28"/>
    </location>
</feature>
<dbReference type="SUPFAM" id="SSF57850">
    <property type="entry name" value="RING/U-box"/>
    <property type="match status" value="1"/>
</dbReference>
<evidence type="ECO:0000313" key="5">
    <source>
        <dbReference type="EMBL" id="GHJ88823.1"/>
    </source>
</evidence>
<evidence type="ECO:0000256" key="1">
    <source>
        <dbReference type="PROSITE-ProRule" id="PRU00175"/>
    </source>
</evidence>
<evidence type="ECO:0000313" key="6">
    <source>
        <dbReference type="Proteomes" id="UP000620104"/>
    </source>
</evidence>
<dbReference type="GO" id="GO:0008270">
    <property type="term" value="F:zinc ion binding"/>
    <property type="evidence" value="ECO:0007669"/>
    <property type="project" value="UniProtKB-KW"/>
</dbReference>
<feature type="region of interest" description="Disordered" evidence="2">
    <location>
        <begin position="1"/>
        <end position="165"/>
    </location>
</feature>
<keyword evidence="1" id="KW-0863">Zinc-finger</keyword>
<protein>
    <recommendedName>
        <fullName evidence="7">SWIM-type domain-containing protein</fullName>
    </recommendedName>
</protein>
<evidence type="ECO:0000259" key="4">
    <source>
        <dbReference type="PROSITE" id="PS50966"/>
    </source>
</evidence>
<reference evidence="5" key="1">
    <citation type="submission" date="2020-07" db="EMBL/GenBank/DDBJ databases">
        <title>Draft Genome Sequence of a Deep-Sea Yeast, Naganishia (Cryptococcus) liquefaciens strain N6.</title>
        <authorList>
            <person name="Han Y.W."/>
            <person name="Kajitani R."/>
            <person name="Morimoto H."/>
            <person name="Parhat M."/>
            <person name="Tsubouchi H."/>
            <person name="Bakenova O."/>
            <person name="Ogata M."/>
            <person name="Argunhan B."/>
            <person name="Aoki R."/>
            <person name="Kajiwara S."/>
            <person name="Itoh T."/>
            <person name="Iwasaki H."/>
        </authorList>
    </citation>
    <scope>NUCLEOTIDE SEQUENCE</scope>
    <source>
        <strain evidence="5">N6</strain>
    </source>
</reference>
<evidence type="ECO:0000256" key="2">
    <source>
        <dbReference type="SAM" id="MobiDB-lite"/>
    </source>
</evidence>
<feature type="compositionally biased region" description="Acidic residues" evidence="2">
    <location>
        <begin position="140"/>
        <end position="156"/>
    </location>
</feature>
<dbReference type="PROSITE" id="PS50966">
    <property type="entry name" value="ZF_SWIM"/>
    <property type="match status" value="1"/>
</dbReference>
<feature type="compositionally biased region" description="Basic and acidic residues" evidence="2">
    <location>
        <begin position="699"/>
        <end position="711"/>
    </location>
</feature>
<feature type="domain" description="RING-type" evidence="3">
    <location>
        <begin position="716"/>
        <end position="771"/>
    </location>
</feature>
<dbReference type="GO" id="GO:0061630">
    <property type="term" value="F:ubiquitin protein ligase activity"/>
    <property type="evidence" value="ECO:0007669"/>
    <property type="project" value="InterPro"/>
</dbReference>
<feature type="compositionally biased region" description="Polar residues" evidence="2">
    <location>
        <begin position="395"/>
        <end position="418"/>
    </location>
</feature>
<feature type="domain" description="SWIM-type" evidence="4">
    <location>
        <begin position="600"/>
        <end position="632"/>
    </location>
</feature>
<dbReference type="PANTHER" id="PTHR21540:SF0">
    <property type="entry name" value="PHD FAMILY PROTEIN"/>
    <property type="match status" value="1"/>
</dbReference>
<dbReference type="EMBL" id="BLZA01000032">
    <property type="protein sequence ID" value="GHJ88823.1"/>
    <property type="molecule type" value="Genomic_DNA"/>
</dbReference>
<keyword evidence="1" id="KW-0862">Zinc</keyword>
<dbReference type="InterPro" id="IPR001841">
    <property type="entry name" value="Znf_RING"/>
</dbReference>
<dbReference type="PROSITE" id="PS50089">
    <property type="entry name" value="ZF_RING_2"/>
    <property type="match status" value="1"/>
</dbReference>
<dbReference type="InterPro" id="IPR007527">
    <property type="entry name" value="Znf_SWIM"/>
</dbReference>
<keyword evidence="1" id="KW-0479">Metal-binding</keyword>
<dbReference type="OrthoDB" id="2122982at2759"/>
<dbReference type="InterPro" id="IPR039903">
    <property type="entry name" value="Zswim2"/>
</dbReference>
<gene>
    <name evidence="5" type="ORF">NliqN6_5225</name>
</gene>
<feature type="region of interest" description="Disordered" evidence="2">
    <location>
        <begin position="691"/>
        <end position="718"/>
    </location>
</feature>
<accession>A0A8H3YGZ7</accession>
<feature type="region of interest" description="Disordered" evidence="2">
    <location>
        <begin position="372"/>
        <end position="418"/>
    </location>
</feature>
<organism evidence="5 6">
    <name type="scientific">Naganishia liquefaciens</name>
    <dbReference type="NCBI Taxonomy" id="104408"/>
    <lineage>
        <taxon>Eukaryota</taxon>
        <taxon>Fungi</taxon>
        <taxon>Dikarya</taxon>
        <taxon>Basidiomycota</taxon>
        <taxon>Agaricomycotina</taxon>
        <taxon>Tremellomycetes</taxon>
        <taxon>Filobasidiales</taxon>
        <taxon>Filobasidiaceae</taxon>
        <taxon>Naganishia</taxon>
    </lineage>
</organism>
<feature type="compositionally biased region" description="Low complexity" evidence="2">
    <location>
        <begin position="495"/>
        <end position="514"/>
    </location>
</feature>
<feature type="region of interest" description="Disordered" evidence="2">
    <location>
        <begin position="489"/>
        <end position="539"/>
    </location>
</feature>
<dbReference type="AlphaFoldDB" id="A0A8H3YGZ7"/>
<comment type="caution">
    <text evidence="5">The sequence shown here is derived from an EMBL/GenBank/DDBJ whole genome shotgun (WGS) entry which is preliminary data.</text>
</comment>
<feature type="compositionally biased region" description="Basic and acidic residues" evidence="2">
    <location>
        <begin position="117"/>
        <end position="137"/>
    </location>
</feature>
<keyword evidence="6" id="KW-1185">Reference proteome</keyword>
<dbReference type="Proteomes" id="UP000620104">
    <property type="component" value="Unassembled WGS sequence"/>
</dbReference>
<evidence type="ECO:0008006" key="7">
    <source>
        <dbReference type="Google" id="ProtNLM"/>
    </source>
</evidence>
<proteinExistence type="predicted"/>
<dbReference type="Pfam" id="PF04434">
    <property type="entry name" value="SWIM"/>
    <property type="match status" value="1"/>
</dbReference>
<feature type="compositionally biased region" description="Low complexity" evidence="2">
    <location>
        <begin position="29"/>
        <end position="56"/>
    </location>
</feature>
<dbReference type="PANTHER" id="PTHR21540">
    <property type="entry name" value="RING FINGER AND SWIM DOMAIN-CONTAINING PROTEIN 2"/>
    <property type="match status" value="1"/>
</dbReference>
<evidence type="ECO:0000259" key="3">
    <source>
        <dbReference type="PROSITE" id="PS50089"/>
    </source>
</evidence>
<name>A0A8H3YGZ7_9TREE</name>
<sequence length="834" mass="89945">MPPSRAHSTPTTPPHGHHVDPPSDRIPRDSSPLTSPVSPVSTPSSPSPVPAVYSALARRARGASPRQPPSQDGGTRTIHRPPAKAPRDAGPSPRRAQTRPGVPVDHGPPRQPATRQGADRVVERGGCKAAPVERHLSGMEGEEDEDEDQQDGEESLMVDGNPPINLPQAALARKRRRQEIHDDEMHRLDGERERLVATLQALDDDDNDEHFTRTSTPPTLLTTSPAVAAAAAAAKACAHATHLTRIALAAARTAAASRTRAAAVVARRAERDRVVALARAEEEERKAGLVGEARGGARLDEETVRLRVKEEEAGGEESFECGWGDSMLRCAESMSGPWLQAQGLLKAHNGQVISHSADTMSTNHADVQLLPTSTMSDKAQRPSYPAKDSPPRASPNPTTTPSWVSASQPAPARSWSQNPRRHIAHQRLGIQRPHAAAPDTRPTSGIFSYGYSMADAPETSALLAEIEALSQSVPTGRSALELTAQLDSRSGNSNASAGPLAFPLSSSAPSSAGPSRHHLAETGTGRRTPRGKGKVPSPVKVKSIVPVDKRPAMFRKRAPVAVLERAERVRSQRMFMVHQSRHPQHLCATMHILGSTGNVYTVEFGQRPTCDCPDFAKGNHCKHIIFVALKVLRMPEHGTLWYQKAYTQAELCEIFDSAPPNAFDSVTAPANIQQVFRQHLGLESAPAAGTSASAARIGNAERDGQGKRTPNDGDECPICSDEMQVDGRGANELVYDLGVGGCGRALHKQCFQMWAVQERKKAKQPTCVYCRHPWSSGVASGAATGNGLQTADGYLNMAELAGMSRYRDTSSYYRGPRRGKGRWQTYGYDDEGFW</sequence>